<dbReference type="AlphaFoldDB" id="A0A8J3YJ26"/>
<feature type="compositionally biased region" description="Low complexity" evidence="1">
    <location>
        <begin position="54"/>
        <end position="68"/>
    </location>
</feature>
<dbReference type="EMBL" id="BOPF01000007">
    <property type="protein sequence ID" value="GIJ45332.1"/>
    <property type="molecule type" value="Genomic_DNA"/>
</dbReference>
<sequence>METTHLAAGADEAADDERSYTDTTENESQATSSTTGSPATLVSPTIGFAGGEHPTSPNPASTNSTTANLRIAPGWTRRDTAASPSGHNGASNLRRTAAQRRRPPRAAGTLEGWSRSGTIRARPGWNAPRPG</sequence>
<proteinExistence type="predicted"/>
<keyword evidence="3" id="KW-1185">Reference proteome</keyword>
<feature type="region of interest" description="Disordered" evidence="1">
    <location>
        <begin position="1"/>
        <end position="131"/>
    </location>
</feature>
<evidence type="ECO:0000313" key="2">
    <source>
        <dbReference type="EMBL" id="GIJ45332.1"/>
    </source>
</evidence>
<reference evidence="2" key="1">
    <citation type="submission" date="2021-01" db="EMBL/GenBank/DDBJ databases">
        <title>Whole genome shotgun sequence of Virgisporangium aliadipatigenens NBRC 105644.</title>
        <authorList>
            <person name="Komaki H."/>
            <person name="Tamura T."/>
        </authorList>
    </citation>
    <scope>NUCLEOTIDE SEQUENCE</scope>
    <source>
        <strain evidence="2">NBRC 105644</strain>
    </source>
</reference>
<protein>
    <submittedName>
        <fullName evidence="2">Uncharacterized protein</fullName>
    </submittedName>
</protein>
<evidence type="ECO:0000256" key="1">
    <source>
        <dbReference type="SAM" id="MobiDB-lite"/>
    </source>
</evidence>
<organism evidence="2 3">
    <name type="scientific">Virgisporangium aliadipatigenens</name>
    <dbReference type="NCBI Taxonomy" id="741659"/>
    <lineage>
        <taxon>Bacteria</taxon>
        <taxon>Bacillati</taxon>
        <taxon>Actinomycetota</taxon>
        <taxon>Actinomycetes</taxon>
        <taxon>Micromonosporales</taxon>
        <taxon>Micromonosporaceae</taxon>
        <taxon>Virgisporangium</taxon>
    </lineage>
</organism>
<name>A0A8J3YJ26_9ACTN</name>
<feature type="compositionally biased region" description="Polar residues" evidence="1">
    <location>
        <begin position="82"/>
        <end position="93"/>
    </location>
</feature>
<gene>
    <name evidence="2" type="ORF">Val02_22180</name>
</gene>
<evidence type="ECO:0000313" key="3">
    <source>
        <dbReference type="Proteomes" id="UP000619260"/>
    </source>
</evidence>
<accession>A0A8J3YJ26</accession>
<comment type="caution">
    <text evidence="2">The sequence shown here is derived from an EMBL/GenBank/DDBJ whole genome shotgun (WGS) entry which is preliminary data.</text>
</comment>
<feature type="compositionally biased region" description="Polar residues" evidence="1">
    <location>
        <begin position="21"/>
        <end position="43"/>
    </location>
</feature>
<dbReference type="Proteomes" id="UP000619260">
    <property type="component" value="Unassembled WGS sequence"/>
</dbReference>